<name>A0A2H4VB85_9EURY</name>
<dbReference type="Gene3D" id="3.90.1150.10">
    <property type="entry name" value="Aspartate Aminotransferase, domain 1"/>
    <property type="match status" value="1"/>
</dbReference>
<proteinExistence type="predicted"/>
<accession>A0A2H4VB85</accession>
<gene>
    <name evidence="1" type="ORF">BK007_04545</name>
</gene>
<reference evidence="1 2" key="1">
    <citation type="submission" date="2016-10" db="EMBL/GenBank/DDBJ databases">
        <title>Comparative genomics between deep and shallow subseafloor isolates.</title>
        <authorList>
            <person name="Ishii S."/>
            <person name="Miller J.R."/>
            <person name="Sutton G."/>
            <person name="Suzuki S."/>
            <person name="Methe B."/>
            <person name="Inagaki F."/>
            <person name="Imachi H."/>
        </authorList>
    </citation>
    <scope>NUCLEOTIDE SEQUENCE [LARGE SCALE GENOMIC DNA]</scope>
    <source>
        <strain evidence="1 2">MO-MB1</strain>
    </source>
</reference>
<evidence type="ECO:0000313" key="2">
    <source>
        <dbReference type="Proteomes" id="UP000232806"/>
    </source>
</evidence>
<dbReference type="InterPro" id="IPR015422">
    <property type="entry name" value="PyrdxlP-dep_Trfase_small"/>
</dbReference>
<evidence type="ECO:0000313" key="1">
    <source>
        <dbReference type="EMBL" id="AUB55355.1"/>
    </source>
</evidence>
<organism evidence="1 2">
    <name type="scientific">Methanobacterium subterraneum</name>
    <dbReference type="NCBI Taxonomy" id="59277"/>
    <lineage>
        <taxon>Archaea</taxon>
        <taxon>Methanobacteriati</taxon>
        <taxon>Methanobacteriota</taxon>
        <taxon>Methanomada group</taxon>
        <taxon>Methanobacteria</taxon>
        <taxon>Methanobacteriales</taxon>
        <taxon>Methanobacteriaceae</taxon>
        <taxon>Methanobacterium</taxon>
    </lineage>
</organism>
<dbReference type="EMBL" id="CP017766">
    <property type="protein sequence ID" value="AUB55355.1"/>
    <property type="molecule type" value="Genomic_DNA"/>
</dbReference>
<sequence>MALMMISTSLKLQPSLKGELQRLPDSYAGSSHRLSKKELECPIYKDIVRNLPGHVPGDSGPGKVTIYGSPENIYGIVSFNINNIKPHDLAKVLQET</sequence>
<protein>
    <submittedName>
        <fullName evidence="1">Uncharacterized protein</fullName>
    </submittedName>
</protein>
<dbReference type="AlphaFoldDB" id="A0A2H4VB85"/>
<dbReference type="Proteomes" id="UP000232806">
    <property type="component" value="Chromosome"/>
</dbReference>